<dbReference type="Proteomes" id="UP000828390">
    <property type="component" value="Unassembled WGS sequence"/>
</dbReference>
<evidence type="ECO:0000313" key="1">
    <source>
        <dbReference type="EMBL" id="KAH3805395.1"/>
    </source>
</evidence>
<reference evidence="1" key="1">
    <citation type="journal article" date="2019" name="bioRxiv">
        <title>The Genome of the Zebra Mussel, Dreissena polymorpha: A Resource for Invasive Species Research.</title>
        <authorList>
            <person name="McCartney M.A."/>
            <person name="Auch B."/>
            <person name="Kono T."/>
            <person name="Mallez S."/>
            <person name="Zhang Y."/>
            <person name="Obille A."/>
            <person name="Becker A."/>
            <person name="Abrahante J.E."/>
            <person name="Garbe J."/>
            <person name="Badalamenti J.P."/>
            <person name="Herman A."/>
            <person name="Mangelson H."/>
            <person name="Liachko I."/>
            <person name="Sullivan S."/>
            <person name="Sone E.D."/>
            <person name="Koren S."/>
            <person name="Silverstein K.A.T."/>
            <person name="Beckman K.B."/>
            <person name="Gohl D.M."/>
        </authorList>
    </citation>
    <scope>NUCLEOTIDE SEQUENCE</scope>
    <source>
        <strain evidence="1">Duluth1</strain>
        <tissue evidence="1">Whole animal</tissue>
    </source>
</reference>
<dbReference type="AlphaFoldDB" id="A0A9D4FYT5"/>
<gene>
    <name evidence="1" type="ORF">DPMN_133698</name>
</gene>
<reference evidence="1" key="2">
    <citation type="submission" date="2020-11" db="EMBL/GenBank/DDBJ databases">
        <authorList>
            <person name="McCartney M.A."/>
            <person name="Auch B."/>
            <person name="Kono T."/>
            <person name="Mallez S."/>
            <person name="Becker A."/>
            <person name="Gohl D.M."/>
            <person name="Silverstein K.A.T."/>
            <person name="Koren S."/>
            <person name="Bechman K.B."/>
            <person name="Herman A."/>
            <person name="Abrahante J.E."/>
            <person name="Garbe J."/>
        </authorList>
    </citation>
    <scope>NUCLEOTIDE SEQUENCE</scope>
    <source>
        <strain evidence="1">Duluth1</strain>
        <tissue evidence="1">Whole animal</tissue>
    </source>
</reference>
<dbReference type="EMBL" id="JAIWYP010000006">
    <property type="protein sequence ID" value="KAH3805395.1"/>
    <property type="molecule type" value="Genomic_DNA"/>
</dbReference>
<keyword evidence="2" id="KW-1185">Reference proteome</keyword>
<name>A0A9D4FYT5_DREPO</name>
<proteinExistence type="predicted"/>
<organism evidence="1 2">
    <name type="scientific">Dreissena polymorpha</name>
    <name type="common">Zebra mussel</name>
    <name type="synonym">Mytilus polymorpha</name>
    <dbReference type="NCBI Taxonomy" id="45954"/>
    <lineage>
        <taxon>Eukaryota</taxon>
        <taxon>Metazoa</taxon>
        <taxon>Spiralia</taxon>
        <taxon>Lophotrochozoa</taxon>
        <taxon>Mollusca</taxon>
        <taxon>Bivalvia</taxon>
        <taxon>Autobranchia</taxon>
        <taxon>Heteroconchia</taxon>
        <taxon>Euheterodonta</taxon>
        <taxon>Imparidentia</taxon>
        <taxon>Neoheterodontei</taxon>
        <taxon>Myida</taxon>
        <taxon>Dreissenoidea</taxon>
        <taxon>Dreissenidae</taxon>
        <taxon>Dreissena</taxon>
    </lineage>
</organism>
<evidence type="ECO:0000313" key="2">
    <source>
        <dbReference type="Proteomes" id="UP000828390"/>
    </source>
</evidence>
<comment type="caution">
    <text evidence="1">The sequence shown here is derived from an EMBL/GenBank/DDBJ whole genome shotgun (WGS) entry which is preliminary data.</text>
</comment>
<accession>A0A9D4FYT5</accession>
<protein>
    <submittedName>
        <fullName evidence="1">Uncharacterized protein</fullName>
    </submittedName>
</protein>
<sequence>MTLLREKNINELFKLKDYNRVSGRVRPLIKEDISVSHAKDIVCLDQNDGGVLHHLKLCEKGAYQIIRRIFSGRSTETIVM</sequence>